<reference evidence="6 7" key="1">
    <citation type="submission" date="2016-04" db="EMBL/GenBank/DDBJ databases">
        <title>ATOL: Assembling a taxonomically balanced genome-scale reconstruction of the evolutionary history of the Enterobacteriaceae.</title>
        <authorList>
            <person name="Plunkett G.III."/>
            <person name="Neeno-Eckwall E.C."/>
            <person name="Glasner J.D."/>
            <person name="Perna N.T."/>
        </authorList>
    </citation>
    <scope>NUCLEOTIDE SEQUENCE [LARGE SCALE GENOMIC DNA]</scope>
    <source>
        <strain evidence="6 7">ATCC 51605</strain>
    </source>
</reference>
<keyword evidence="6" id="KW-0456">Lyase</keyword>
<dbReference type="EMBL" id="LXER01000006">
    <property type="protein sequence ID" value="OAT34018.1"/>
    <property type="molecule type" value="Genomic_DNA"/>
</dbReference>
<dbReference type="NCBIfam" id="TIGR03124">
    <property type="entry name" value="citrate_citX"/>
    <property type="match status" value="1"/>
</dbReference>
<dbReference type="OrthoDB" id="3196716at2"/>
<protein>
    <recommendedName>
        <fullName evidence="2">Apo-citrate lyase phosphoribosyl-dephospho-CoA transferase</fullName>
        <ecNumber evidence="1">2.7.7.61</ecNumber>
    </recommendedName>
</protein>
<evidence type="ECO:0000256" key="5">
    <source>
        <dbReference type="ARBA" id="ARBA00048574"/>
    </source>
</evidence>
<accession>A0A1B7IVT1</accession>
<gene>
    <name evidence="6" type="ORF">M975_0554</name>
</gene>
<name>A0A1B7IVT1_9ENTR</name>
<keyword evidence="3 6" id="KW-0808">Transferase</keyword>
<dbReference type="EC" id="2.7.7.61" evidence="1"/>
<comment type="catalytic activity">
    <reaction evidence="5">
        <text>apo-[citrate lyase ACP] + 2'-(5''-triphospho-alpha-D-ribosyl)-3'-dephospho-CoA = holo-[citrate lyase ACP] + diphosphate</text>
        <dbReference type="Rhea" id="RHEA:16333"/>
        <dbReference type="Rhea" id="RHEA-COMP:10157"/>
        <dbReference type="Rhea" id="RHEA-COMP:10158"/>
        <dbReference type="ChEBI" id="CHEBI:29999"/>
        <dbReference type="ChEBI" id="CHEBI:33019"/>
        <dbReference type="ChEBI" id="CHEBI:61378"/>
        <dbReference type="ChEBI" id="CHEBI:82683"/>
        <dbReference type="EC" id="2.7.7.61"/>
    </reaction>
</comment>
<evidence type="ECO:0000313" key="6">
    <source>
        <dbReference type="EMBL" id="OAT34018.1"/>
    </source>
</evidence>
<comment type="caution">
    <text evidence="6">The sequence shown here is derived from an EMBL/GenBank/DDBJ whole genome shotgun (WGS) entry which is preliminary data.</text>
</comment>
<dbReference type="GO" id="GO:0050519">
    <property type="term" value="F:holo-citrate lyase synthase activity"/>
    <property type="evidence" value="ECO:0007669"/>
    <property type="project" value="UniProtKB-EC"/>
</dbReference>
<sequence length="183" mass="20143">MPMYLSSASNAVVTLPQLLASRDARQKRQQEWLARHAITLISFTVVAPGPVKDSVLTRRIFNHGLRAIRHLAELSGWEIKHQNCLAQATGPEALLAINALPGAVKQATIELEQNHPLGRLWDIDILTPQGEILSRSDFALPARLCLLCEKTAAVCAREQAHPFAELTERMEALLNDADNSGAR</sequence>
<dbReference type="NCBIfam" id="NF002383">
    <property type="entry name" value="PRK01392.1"/>
    <property type="match status" value="1"/>
</dbReference>
<evidence type="ECO:0000256" key="4">
    <source>
        <dbReference type="ARBA" id="ARBA00022695"/>
    </source>
</evidence>
<dbReference type="InterPro" id="IPR005551">
    <property type="entry name" value="CitX"/>
</dbReference>
<dbReference type="GO" id="GO:0016829">
    <property type="term" value="F:lyase activity"/>
    <property type="evidence" value="ECO:0007669"/>
    <property type="project" value="UniProtKB-KW"/>
</dbReference>
<evidence type="ECO:0000313" key="7">
    <source>
        <dbReference type="Proteomes" id="UP000078410"/>
    </source>
</evidence>
<proteinExistence type="predicted"/>
<evidence type="ECO:0000256" key="1">
    <source>
        <dbReference type="ARBA" id="ARBA00012524"/>
    </source>
</evidence>
<dbReference type="AlphaFoldDB" id="A0A1B7IVT1"/>
<organism evidence="6 7">
    <name type="scientific">Buttiauxella brennerae ATCC 51605</name>
    <dbReference type="NCBI Taxonomy" id="1354251"/>
    <lineage>
        <taxon>Bacteria</taxon>
        <taxon>Pseudomonadati</taxon>
        <taxon>Pseudomonadota</taxon>
        <taxon>Gammaproteobacteria</taxon>
        <taxon>Enterobacterales</taxon>
        <taxon>Enterobacteriaceae</taxon>
        <taxon>Buttiauxella</taxon>
    </lineage>
</organism>
<evidence type="ECO:0000256" key="3">
    <source>
        <dbReference type="ARBA" id="ARBA00022679"/>
    </source>
</evidence>
<keyword evidence="4 6" id="KW-0548">Nucleotidyltransferase</keyword>
<dbReference type="Proteomes" id="UP000078410">
    <property type="component" value="Unassembled WGS sequence"/>
</dbReference>
<dbReference type="PATRIC" id="fig|1354251.4.peg.572"/>
<evidence type="ECO:0000256" key="2">
    <source>
        <dbReference type="ARBA" id="ARBA00016314"/>
    </source>
</evidence>
<dbReference type="RefSeq" id="WP_064557179.1">
    <property type="nucleotide sequence ID" value="NZ_LXER01000006.1"/>
</dbReference>
<keyword evidence="7" id="KW-1185">Reference proteome</keyword>
<dbReference type="GO" id="GO:0051191">
    <property type="term" value="P:prosthetic group biosynthetic process"/>
    <property type="evidence" value="ECO:0007669"/>
    <property type="project" value="InterPro"/>
</dbReference>
<dbReference type="Pfam" id="PF03802">
    <property type="entry name" value="CitX"/>
    <property type="match status" value="1"/>
</dbReference>